<feature type="transmembrane region" description="Helical" evidence="1">
    <location>
        <begin position="234"/>
        <end position="253"/>
    </location>
</feature>
<organism evidence="3 4">
    <name type="scientific">Sparassis crispa</name>
    <dbReference type="NCBI Taxonomy" id="139825"/>
    <lineage>
        <taxon>Eukaryota</taxon>
        <taxon>Fungi</taxon>
        <taxon>Dikarya</taxon>
        <taxon>Basidiomycota</taxon>
        <taxon>Agaricomycotina</taxon>
        <taxon>Agaricomycetes</taxon>
        <taxon>Polyporales</taxon>
        <taxon>Sparassidaceae</taxon>
        <taxon>Sparassis</taxon>
    </lineage>
</organism>
<evidence type="ECO:0000313" key="4">
    <source>
        <dbReference type="Proteomes" id="UP000287166"/>
    </source>
</evidence>
<feature type="transmembrane region" description="Helical" evidence="1">
    <location>
        <begin position="12"/>
        <end position="37"/>
    </location>
</feature>
<feature type="transmembrane region" description="Helical" evidence="1">
    <location>
        <begin position="95"/>
        <end position="112"/>
    </location>
</feature>
<keyword evidence="4" id="KW-1185">Reference proteome</keyword>
<dbReference type="InParanoid" id="A0A401G9Z1"/>
<name>A0A401G9Z1_9APHY</name>
<feature type="transmembrane region" description="Helical" evidence="1">
    <location>
        <begin position="119"/>
        <end position="146"/>
    </location>
</feature>
<dbReference type="GeneID" id="38775884"/>
<evidence type="ECO:0000259" key="2">
    <source>
        <dbReference type="Pfam" id="PF20152"/>
    </source>
</evidence>
<feature type="domain" description="DUF6534" evidence="2">
    <location>
        <begin position="170"/>
        <end position="257"/>
    </location>
</feature>
<feature type="transmembrane region" description="Helical" evidence="1">
    <location>
        <begin position="207"/>
        <end position="228"/>
    </location>
</feature>
<dbReference type="PANTHER" id="PTHR40465:SF1">
    <property type="entry name" value="DUF6534 DOMAIN-CONTAINING PROTEIN"/>
    <property type="match status" value="1"/>
</dbReference>
<gene>
    <name evidence="3" type="ORF">SCP_0201640</name>
</gene>
<keyword evidence="1" id="KW-1133">Transmembrane helix</keyword>
<evidence type="ECO:0000256" key="1">
    <source>
        <dbReference type="SAM" id="Phobius"/>
    </source>
</evidence>
<accession>A0A401G9Z1</accession>
<reference evidence="3 4" key="1">
    <citation type="journal article" date="2018" name="Sci. Rep.">
        <title>Genome sequence of the cauliflower mushroom Sparassis crispa (Hanabiratake) and its association with beneficial usage.</title>
        <authorList>
            <person name="Kiyama R."/>
            <person name="Furutani Y."/>
            <person name="Kawaguchi K."/>
            <person name="Nakanishi T."/>
        </authorList>
    </citation>
    <scope>NUCLEOTIDE SEQUENCE [LARGE SCALE GENOMIC DNA]</scope>
</reference>
<dbReference type="STRING" id="139825.A0A401G9Z1"/>
<dbReference type="InterPro" id="IPR045339">
    <property type="entry name" value="DUF6534"/>
</dbReference>
<dbReference type="EMBL" id="BFAD01000002">
    <property type="protein sequence ID" value="GBE78967.1"/>
    <property type="molecule type" value="Genomic_DNA"/>
</dbReference>
<evidence type="ECO:0000313" key="3">
    <source>
        <dbReference type="EMBL" id="GBE78967.1"/>
    </source>
</evidence>
<dbReference type="AlphaFoldDB" id="A0A401G9Z1"/>
<proteinExistence type="predicted"/>
<dbReference type="Pfam" id="PF20152">
    <property type="entry name" value="DUF6534"/>
    <property type="match status" value="1"/>
</dbReference>
<keyword evidence="1" id="KW-0812">Transmembrane</keyword>
<feature type="transmembrane region" description="Helical" evidence="1">
    <location>
        <begin position="158"/>
        <end position="186"/>
    </location>
</feature>
<dbReference type="OrthoDB" id="2755157at2759"/>
<feature type="transmembrane region" description="Helical" evidence="1">
    <location>
        <begin position="49"/>
        <end position="75"/>
    </location>
</feature>
<keyword evidence="1" id="KW-0472">Membrane</keyword>
<dbReference type="RefSeq" id="XP_027609880.1">
    <property type="nucleotide sequence ID" value="XM_027754079.1"/>
</dbReference>
<sequence length="335" mass="36626">MASLDSLIESTLGYQFIGFTVATSCYGITVIQIYLYYCNCKEDGRTFKAFVYFLFFLDTLCSALVSHALYVVLIVDWGNTIGLERFPWSFALENGVTVLITFLVQCFLAVRLQFLNKKLVLASAAIVATGLVAFGAGIALTAELFMTKFSIEAVQGRFFLVTCALDQGAAALCDVIITVSFTLSLLSERYHGAKQTTNVIELLISYMVTRGVLTTIVQILMLAVFCALPTKDVWMLAHLVLSKVYVNTMFAVLNGRHNLRKAIDKTVVLRPIDFGHGNPSGDTSAAMDESFSGTDLNNVRMSGSNIKHDVVIDVPEHSMSPDDHLGPNPKGTAVV</sequence>
<dbReference type="PANTHER" id="PTHR40465">
    <property type="entry name" value="CHROMOSOME 1, WHOLE GENOME SHOTGUN SEQUENCE"/>
    <property type="match status" value="1"/>
</dbReference>
<dbReference type="Proteomes" id="UP000287166">
    <property type="component" value="Unassembled WGS sequence"/>
</dbReference>
<comment type="caution">
    <text evidence="3">The sequence shown here is derived from an EMBL/GenBank/DDBJ whole genome shotgun (WGS) entry which is preliminary data.</text>
</comment>
<protein>
    <recommendedName>
        <fullName evidence="2">DUF6534 domain-containing protein</fullName>
    </recommendedName>
</protein>